<dbReference type="PROSITE" id="PS50043">
    <property type="entry name" value="HTH_LUXR_2"/>
    <property type="match status" value="1"/>
</dbReference>
<organism evidence="5">
    <name type="scientific">freshwater metagenome</name>
    <dbReference type="NCBI Taxonomy" id="449393"/>
    <lineage>
        <taxon>unclassified sequences</taxon>
        <taxon>metagenomes</taxon>
        <taxon>ecological metagenomes</taxon>
    </lineage>
</organism>
<feature type="region of interest" description="Disordered" evidence="3">
    <location>
        <begin position="873"/>
        <end position="907"/>
    </location>
</feature>
<dbReference type="GO" id="GO:0005524">
    <property type="term" value="F:ATP binding"/>
    <property type="evidence" value="ECO:0007669"/>
    <property type="project" value="UniProtKB-KW"/>
</dbReference>
<dbReference type="Gene3D" id="1.10.10.10">
    <property type="entry name" value="Winged helix-like DNA-binding domain superfamily/Winged helix DNA-binding domain"/>
    <property type="match status" value="1"/>
</dbReference>
<keyword evidence="1" id="KW-0547">Nucleotide-binding</keyword>
<keyword evidence="2" id="KW-0067">ATP-binding</keyword>
<evidence type="ECO:0000313" key="5">
    <source>
        <dbReference type="EMBL" id="CAB4738443.1"/>
    </source>
</evidence>
<evidence type="ECO:0000256" key="2">
    <source>
        <dbReference type="ARBA" id="ARBA00022840"/>
    </source>
</evidence>
<dbReference type="SUPFAM" id="SSF46894">
    <property type="entry name" value="C-terminal effector domain of the bipartite response regulators"/>
    <property type="match status" value="1"/>
</dbReference>
<reference evidence="5" key="1">
    <citation type="submission" date="2020-05" db="EMBL/GenBank/DDBJ databases">
        <authorList>
            <person name="Chiriac C."/>
            <person name="Salcher M."/>
            <person name="Ghai R."/>
            <person name="Kavagutti S V."/>
        </authorList>
    </citation>
    <scope>NUCLEOTIDE SEQUENCE</scope>
</reference>
<dbReference type="EMBL" id="CAEZYQ010000007">
    <property type="protein sequence ID" value="CAB4738443.1"/>
    <property type="molecule type" value="Genomic_DNA"/>
</dbReference>
<dbReference type="GO" id="GO:0003677">
    <property type="term" value="F:DNA binding"/>
    <property type="evidence" value="ECO:0007669"/>
    <property type="project" value="InterPro"/>
</dbReference>
<dbReference type="GO" id="GO:0004016">
    <property type="term" value="F:adenylate cyclase activity"/>
    <property type="evidence" value="ECO:0007669"/>
    <property type="project" value="TreeGrafter"/>
</dbReference>
<dbReference type="AlphaFoldDB" id="A0A6J6SUI7"/>
<protein>
    <submittedName>
        <fullName evidence="5">Unannotated protein</fullName>
    </submittedName>
</protein>
<evidence type="ECO:0000256" key="3">
    <source>
        <dbReference type="SAM" id="MobiDB-lite"/>
    </source>
</evidence>
<accession>A0A6J6SUI7</accession>
<gene>
    <name evidence="5" type="ORF">UFOPK2761_01080</name>
</gene>
<dbReference type="PRINTS" id="PR00038">
    <property type="entry name" value="HTHLUXR"/>
</dbReference>
<proteinExistence type="predicted"/>
<sequence length="907" mass="94517">MASPRRAIFGAMSTTGRAEELQRLRAHVLERRAVLVVGPPGAGRSQLLEALAGQLAESGTEHCLVRGADGEAGIPLVAFAPLLARFGVGLAAEGGPATLDVYTRLPAQVRAAGVTALVDDLHLLTRASQVLLAQLARAGVAVVATVPSLEQVPRAIQDDLGARGGWGCEELGPLSDDAVLAMAAERLGDELSAPSAALLLRYAGGNPLVVRELLAGAAGTTTSGPAGVTLGRLRVTSRLTELVDQRLAHLDPAAREVVELLAITGPLPLAALPGVPVDWLLHHGLLARSEQPAPGAVELVDGLARGVLRDGADPTRTAEALSRGVAAAAGREGWQDVEVHLRSRLDGQVPLERVLATAAREAARGATSLALDLLRRVEPDHAHVAELRLLLGSALSAEGRLDEADSHLVAATEAADADDQLLTRAGQELGLLLAVRAQRPAEAVERVAALATRVADEGLRRVLHGDLVKWRLMAGMPLEEDPGALGGRETSPVGPDAAAVAEVNDAVIGAMIASLDGSPAVARELVVRGTGALRRTDAVPAYVGDLLRLSHYLADAFDGRLAEAEEVAHAHRRRAATEADPCLGMWEYATAELALHAGRIVDARALADRAVRHLAWRDFTGLGAAATALRAAVAAREGDQATADRLASELTPEQASDVKVELHLARVRAQRHLLRGDETAAGEELAAAGLLAVEQSHRHLGLMAIDEAVLVHPASAADRGALIAEHVHPDAALGPVLLRRAQAVAAEDPVALGEVAEDLARMGLHGRAASCLATARALWERAGRAEAARKAHLRQLTVLADHGATPWPDSGQPALLSPRELEVARLAAARLRSKEIADRCRLSVRTVDNHLARVYRKLGVTGRDDLPDALAALGGTVTGSPGPLEEADGVPAAPTGPDPDRSAATVE</sequence>
<evidence type="ECO:0000259" key="4">
    <source>
        <dbReference type="PROSITE" id="PS50043"/>
    </source>
</evidence>
<dbReference type="CDD" id="cd06170">
    <property type="entry name" value="LuxR_C_like"/>
    <property type="match status" value="1"/>
</dbReference>
<dbReference type="Pfam" id="PF00196">
    <property type="entry name" value="GerE"/>
    <property type="match status" value="1"/>
</dbReference>
<dbReference type="InterPro" id="IPR027417">
    <property type="entry name" value="P-loop_NTPase"/>
</dbReference>
<name>A0A6J6SUI7_9ZZZZ</name>
<feature type="domain" description="HTH luxR-type" evidence="4">
    <location>
        <begin position="809"/>
        <end position="874"/>
    </location>
</feature>
<evidence type="ECO:0000256" key="1">
    <source>
        <dbReference type="ARBA" id="ARBA00022741"/>
    </source>
</evidence>
<dbReference type="InterPro" id="IPR000792">
    <property type="entry name" value="Tscrpt_reg_LuxR_C"/>
</dbReference>
<dbReference type="SMART" id="SM00421">
    <property type="entry name" value="HTH_LUXR"/>
    <property type="match status" value="1"/>
</dbReference>
<dbReference type="GO" id="GO:0005737">
    <property type="term" value="C:cytoplasm"/>
    <property type="evidence" value="ECO:0007669"/>
    <property type="project" value="TreeGrafter"/>
</dbReference>
<dbReference type="InterPro" id="IPR016032">
    <property type="entry name" value="Sig_transdc_resp-reg_C-effctor"/>
</dbReference>
<dbReference type="PANTHER" id="PTHR16305:SF35">
    <property type="entry name" value="TRANSCRIPTIONAL ACTIVATOR DOMAIN"/>
    <property type="match status" value="1"/>
</dbReference>
<dbReference type="GO" id="GO:0006355">
    <property type="term" value="P:regulation of DNA-templated transcription"/>
    <property type="evidence" value="ECO:0007669"/>
    <property type="project" value="InterPro"/>
</dbReference>
<dbReference type="PANTHER" id="PTHR16305">
    <property type="entry name" value="TESTICULAR SOLUBLE ADENYLYL CYCLASE"/>
    <property type="match status" value="1"/>
</dbReference>
<dbReference type="SUPFAM" id="SSF52540">
    <property type="entry name" value="P-loop containing nucleoside triphosphate hydrolases"/>
    <property type="match status" value="1"/>
</dbReference>
<dbReference type="Gene3D" id="3.40.50.300">
    <property type="entry name" value="P-loop containing nucleotide triphosphate hydrolases"/>
    <property type="match status" value="1"/>
</dbReference>
<dbReference type="InterPro" id="IPR036388">
    <property type="entry name" value="WH-like_DNA-bd_sf"/>
</dbReference>